<proteinExistence type="inferred from homology"/>
<keyword evidence="5" id="KW-0812">Transmembrane</keyword>
<accession>A0ABD0W1Y8</accession>
<protein>
    <recommendedName>
        <fullName evidence="4">Protein odr-4 homolog</fullName>
    </recommendedName>
</protein>
<dbReference type="InterPro" id="IPR029454">
    <property type="entry name" value="ODR-4-like"/>
</dbReference>
<evidence type="ECO:0000313" key="10">
    <source>
        <dbReference type="Proteomes" id="UP001557470"/>
    </source>
</evidence>
<dbReference type="PANTHER" id="PTHR33966:SF1">
    <property type="entry name" value="PROTEIN ODR-4 HOMOLOG"/>
    <property type="match status" value="1"/>
</dbReference>
<keyword evidence="10" id="KW-1185">Reference proteome</keyword>
<reference evidence="9 10" key="1">
    <citation type="submission" date="2024-06" db="EMBL/GenBank/DDBJ databases">
        <authorList>
            <person name="Pan Q."/>
            <person name="Wen M."/>
            <person name="Jouanno E."/>
            <person name="Zahm M."/>
            <person name="Klopp C."/>
            <person name="Cabau C."/>
            <person name="Louis A."/>
            <person name="Berthelot C."/>
            <person name="Parey E."/>
            <person name="Roest Crollius H."/>
            <person name="Montfort J."/>
            <person name="Robinson-Rechavi M."/>
            <person name="Bouchez O."/>
            <person name="Lampietro C."/>
            <person name="Lopez Roques C."/>
            <person name="Donnadieu C."/>
            <person name="Postlethwait J."/>
            <person name="Bobe J."/>
            <person name="Verreycken H."/>
            <person name="Guiguen Y."/>
        </authorList>
    </citation>
    <scope>NUCLEOTIDE SEQUENCE [LARGE SCALE GENOMIC DNA]</scope>
    <source>
        <strain evidence="9">Up_M1</strain>
        <tissue evidence="9">Testis</tissue>
    </source>
</reference>
<evidence type="ECO:0000256" key="2">
    <source>
        <dbReference type="ARBA" id="ARBA00004370"/>
    </source>
</evidence>
<evidence type="ECO:0000256" key="1">
    <source>
        <dbReference type="ARBA" id="ARBA00003891"/>
    </source>
</evidence>
<feature type="compositionally biased region" description="Polar residues" evidence="8">
    <location>
        <begin position="426"/>
        <end position="438"/>
    </location>
</feature>
<dbReference type="EMBL" id="JAGEUA010000010">
    <property type="protein sequence ID" value="KAL0964111.1"/>
    <property type="molecule type" value="Genomic_DNA"/>
</dbReference>
<comment type="caution">
    <text evidence="9">The sequence shown here is derived from an EMBL/GenBank/DDBJ whole genome shotgun (WGS) entry which is preliminary data.</text>
</comment>
<evidence type="ECO:0000256" key="8">
    <source>
        <dbReference type="SAM" id="MobiDB-lite"/>
    </source>
</evidence>
<gene>
    <name evidence="9" type="ORF">UPYG_G00318990</name>
</gene>
<comment type="function">
    <text evidence="1">May play a role in the trafficking of a subset of G-protein coupled receptors.</text>
</comment>
<comment type="subcellular location">
    <subcellularLocation>
        <location evidence="2">Membrane</location>
    </subcellularLocation>
</comment>
<sequence length="438" mass="48660">MGRAYIVEEVVEKYLSKIWAPDSAGSSFVTGLLIGQNSSQRDFVVLAVKTPQKDTVGQGPSYVSRRAGISLDDLDVEWITEHARQVCQMLPGGLSVLGVFLVTVPELSKEAESTLRQLVFAIDKHVSKGHLWSLTEEDVTEKVTLHICTKTRKAVCRTFNIHDPKSSAKPADWKYQSGVCSSWPMLTCSVEVDILIPVLKTQVLPQDTVKCVKEGLRTWAKQIENGLCLINGKSLPEEAELVPGQKKITKPVQQIFQAQILIPMEDLQSEQRSTASVKMCSGSLTLKGMVHCLAYIQSNRPRVKHAAEVIKRDIINTVSSRVEIFLEDLLIEGENKGPATVQQLLPLRVFAPVPNMRLCACDYMFPDECLSDVSEHFKEMLDWVTPEDSIDFSQEAISGHTTMNLKATSTVKAHPETPFKDPNIAPKSNNNYYIGNHG</sequence>
<comment type="similarity">
    <text evidence="3">Belongs to the ODR-4 family.</text>
</comment>
<dbReference type="Proteomes" id="UP001557470">
    <property type="component" value="Unassembled WGS sequence"/>
</dbReference>
<dbReference type="PANTHER" id="PTHR33966">
    <property type="entry name" value="PROTEIN ODR-4 HOMOLOG"/>
    <property type="match status" value="1"/>
</dbReference>
<evidence type="ECO:0000313" key="9">
    <source>
        <dbReference type="EMBL" id="KAL0964111.1"/>
    </source>
</evidence>
<feature type="region of interest" description="Disordered" evidence="8">
    <location>
        <begin position="408"/>
        <end position="438"/>
    </location>
</feature>
<keyword evidence="7" id="KW-0472">Membrane</keyword>
<dbReference type="Pfam" id="PF14778">
    <property type="entry name" value="ODR4-like"/>
    <property type="match status" value="1"/>
</dbReference>
<evidence type="ECO:0000256" key="6">
    <source>
        <dbReference type="ARBA" id="ARBA00022989"/>
    </source>
</evidence>
<keyword evidence="6" id="KW-1133">Transmembrane helix</keyword>
<name>A0ABD0W1Y8_UMBPY</name>
<evidence type="ECO:0000256" key="3">
    <source>
        <dbReference type="ARBA" id="ARBA00010131"/>
    </source>
</evidence>
<dbReference type="GO" id="GO:0016020">
    <property type="term" value="C:membrane"/>
    <property type="evidence" value="ECO:0007669"/>
    <property type="project" value="UniProtKB-SubCell"/>
</dbReference>
<dbReference type="AlphaFoldDB" id="A0ABD0W1Y8"/>
<evidence type="ECO:0000256" key="7">
    <source>
        <dbReference type="ARBA" id="ARBA00023136"/>
    </source>
</evidence>
<evidence type="ECO:0000256" key="4">
    <source>
        <dbReference type="ARBA" id="ARBA00020550"/>
    </source>
</evidence>
<organism evidence="9 10">
    <name type="scientific">Umbra pygmaea</name>
    <name type="common">Eastern mudminnow</name>
    <dbReference type="NCBI Taxonomy" id="75934"/>
    <lineage>
        <taxon>Eukaryota</taxon>
        <taxon>Metazoa</taxon>
        <taxon>Chordata</taxon>
        <taxon>Craniata</taxon>
        <taxon>Vertebrata</taxon>
        <taxon>Euteleostomi</taxon>
        <taxon>Actinopterygii</taxon>
        <taxon>Neopterygii</taxon>
        <taxon>Teleostei</taxon>
        <taxon>Protacanthopterygii</taxon>
        <taxon>Esociformes</taxon>
        <taxon>Umbridae</taxon>
        <taxon>Umbra</taxon>
    </lineage>
</organism>
<evidence type="ECO:0000256" key="5">
    <source>
        <dbReference type="ARBA" id="ARBA00022692"/>
    </source>
</evidence>